<accession>A0A669PX74</accession>
<dbReference type="GO" id="GO:0042622">
    <property type="term" value="C:photoreceptor outer segment membrane"/>
    <property type="evidence" value="ECO:0007669"/>
    <property type="project" value="InterPro"/>
</dbReference>
<sequence>MCTTALLLGTLVVMLRRRFSNKVEPYVLPCHGLWGPRELGTG</sequence>
<evidence type="ECO:0000256" key="1">
    <source>
        <dbReference type="SAM" id="SignalP"/>
    </source>
</evidence>
<keyword evidence="3" id="KW-1185">Reference proteome</keyword>
<keyword evidence="1" id="KW-0732">Signal</keyword>
<reference evidence="2" key="1">
    <citation type="submission" date="2025-08" db="UniProtKB">
        <authorList>
            <consortium name="Ensembl"/>
        </authorList>
    </citation>
    <scope>IDENTIFICATION</scope>
</reference>
<evidence type="ECO:0000313" key="2">
    <source>
        <dbReference type="Ensembl" id="ENSPCLP00000012919.1"/>
    </source>
</evidence>
<organism evidence="2 3">
    <name type="scientific">Phasianus colchicus</name>
    <name type="common">Common pheasant</name>
    <dbReference type="NCBI Taxonomy" id="9054"/>
    <lineage>
        <taxon>Eukaryota</taxon>
        <taxon>Metazoa</taxon>
        <taxon>Chordata</taxon>
        <taxon>Craniata</taxon>
        <taxon>Vertebrata</taxon>
        <taxon>Euteleostomi</taxon>
        <taxon>Archelosauria</taxon>
        <taxon>Archosauria</taxon>
        <taxon>Dinosauria</taxon>
        <taxon>Saurischia</taxon>
        <taxon>Theropoda</taxon>
        <taxon>Coelurosauria</taxon>
        <taxon>Aves</taxon>
        <taxon>Neognathae</taxon>
        <taxon>Galloanserae</taxon>
        <taxon>Galliformes</taxon>
        <taxon>Phasianidae</taxon>
        <taxon>Phasianinae</taxon>
        <taxon>Phasianus</taxon>
    </lineage>
</organism>
<dbReference type="AlphaFoldDB" id="A0A669PX74"/>
<dbReference type="InterPro" id="IPR027937">
    <property type="entry name" value="PRCD"/>
</dbReference>
<proteinExistence type="predicted"/>
<reference evidence="2" key="2">
    <citation type="submission" date="2025-09" db="UniProtKB">
        <authorList>
            <consortium name="Ensembl"/>
        </authorList>
    </citation>
    <scope>IDENTIFICATION</scope>
</reference>
<protein>
    <submittedName>
        <fullName evidence="2">Uncharacterized protein</fullName>
    </submittedName>
</protein>
<feature type="chain" id="PRO_5025628558" evidence="1">
    <location>
        <begin position="21"/>
        <end position="42"/>
    </location>
</feature>
<name>A0A669PX74_PHACC</name>
<evidence type="ECO:0000313" key="3">
    <source>
        <dbReference type="Proteomes" id="UP000472261"/>
    </source>
</evidence>
<dbReference type="Proteomes" id="UP000472261">
    <property type="component" value="Unplaced"/>
</dbReference>
<dbReference type="Ensembl" id="ENSPCLT00000017156.1">
    <property type="protein sequence ID" value="ENSPCLP00000012919.1"/>
    <property type="gene ID" value="ENSPCLG00000010598.1"/>
</dbReference>
<dbReference type="Pfam" id="PF15201">
    <property type="entry name" value="Rod_cone_degen"/>
    <property type="match status" value="1"/>
</dbReference>
<feature type="signal peptide" evidence="1">
    <location>
        <begin position="1"/>
        <end position="20"/>
    </location>
</feature>